<name>A0A350HBR6_UNCW3</name>
<accession>A0A350HBR6</accession>
<dbReference type="Gene3D" id="3.30.2310.20">
    <property type="entry name" value="RelE-like"/>
    <property type="match status" value="1"/>
</dbReference>
<dbReference type="PANTHER" id="PTHR35601:SF1">
    <property type="entry name" value="TOXIN RELE"/>
    <property type="match status" value="1"/>
</dbReference>
<gene>
    <name evidence="3" type="ORF">DCW38_07385</name>
</gene>
<evidence type="ECO:0000313" key="4">
    <source>
        <dbReference type="Proteomes" id="UP000264062"/>
    </source>
</evidence>
<dbReference type="Pfam" id="PF05016">
    <property type="entry name" value="ParE_toxin"/>
    <property type="match status" value="1"/>
</dbReference>
<dbReference type="AlphaFoldDB" id="A0A350HBR6"/>
<evidence type="ECO:0000256" key="1">
    <source>
        <dbReference type="ARBA" id="ARBA00006226"/>
    </source>
</evidence>
<protein>
    <submittedName>
        <fullName evidence="3">Type II toxin-antitoxin system mRNA interferase toxin, RelE/StbE family</fullName>
    </submittedName>
</protein>
<dbReference type="InterPro" id="IPR007712">
    <property type="entry name" value="RelE/ParE_toxin"/>
</dbReference>
<organism evidence="3 4">
    <name type="scientific">candidate division WOR-3 bacterium</name>
    <dbReference type="NCBI Taxonomy" id="2052148"/>
    <lineage>
        <taxon>Bacteria</taxon>
        <taxon>Bacteria division WOR-3</taxon>
    </lineage>
</organism>
<reference evidence="3 4" key="1">
    <citation type="journal article" date="2018" name="Nat. Biotechnol.">
        <title>A standardized bacterial taxonomy based on genome phylogeny substantially revises the tree of life.</title>
        <authorList>
            <person name="Parks D.H."/>
            <person name="Chuvochina M."/>
            <person name="Waite D.W."/>
            <person name="Rinke C."/>
            <person name="Skarshewski A."/>
            <person name="Chaumeil P.A."/>
            <person name="Hugenholtz P."/>
        </authorList>
    </citation>
    <scope>NUCLEOTIDE SEQUENCE [LARGE SCALE GENOMIC DNA]</scope>
    <source>
        <strain evidence="3">UBA9956</strain>
    </source>
</reference>
<proteinExistence type="inferred from homology"/>
<dbReference type="EMBL" id="DMZY01000216">
    <property type="protein sequence ID" value="HAV92982.1"/>
    <property type="molecule type" value="Genomic_DNA"/>
</dbReference>
<evidence type="ECO:0000313" key="3">
    <source>
        <dbReference type="EMBL" id="HAV92982.1"/>
    </source>
</evidence>
<dbReference type="PANTHER" id="PTHR35601">
    <property type="entry name" value="TOXIN RELE"/>
    <property type="match status" value="1"/>
</dbReference>
<dbReference type="SUPFAM" id="SSF143011">
    <property type="entry name" value="RelE-like"/>
    <property type="match status" value="1"/>
</dbReference>
<evidence type="ECO:0000256" key="2">
    <source>
        <dbReference type="ARBA" id="ARBA00022649"/>
    </source>
</evidence>
<dbReference type="Proteomes" id="UP000264062">
    <property type="component" value="Unassembled WGS sequence"/>
</dbReference>
<comment type="caution">
    <text evidence="3">The sequence shown here is derived from an EMBL/GenBank/DDBJ whole genome shotgun (WGS) entry which is preliminary data.</text>
</comment>
<sequence length="93" mass="11437">MRYKLKFDEKALREWNELDNAVRLQFKKKLQERLNEPVVEKDRLRGFTNVFKIKLKKWGYRLAYKINKDKSMTVLIVGKREKSEVYKMLEKRI</sequence>
<keyword evidence="2" id="KW-1277">Toxin-antitoxin system</keyword>
<comment type="similarity">
    <text evidence="1">Belongs to the RelE toxin family.</text>
</comment>
<dbReference type="InterPro" id="IPR035093">
    <property type="entry name" value="RelE/ParE_toxin_dom_sf"/>
</dbReference>